<geneLocation type="plasmid" evidence="3">
    <name>pmppla107</name>
</geneLocation>
<dbReference type="RefSeq" id="WP_005742300.1">
    <property type="nucleotide sequence ID" value="NZ_CP031226.1"/>
</dbReference>
<sequence length="352" mass="38654">MRKTPLAIALLLLMQGTHALAADSFDSKLNETAAEYSVDPADVTNFDRQNTQAKKSALAGYINENNELSEIRKYFKETETGKAKERQMKLKTPMEPDEITDLRKRLEAIDKAENEPLHGTANVRIRNVTYNPDSNQPLVIETAPGYAAQVEFYDASGAPWSIRKDGVVGDGDSFTKKIMGEKRHIASFTLNRKYNVSNAAIVMEGLNTTIPVILKGTTSTVDGRVSVTIPKLSPNATIQPVFQHEMDNVSDELVRLQGGDAPAGSKPLSVAGLPNSEAWYDGQHLYLSLPGRLLLPPPINSSISPTGRYLYKVAPTTYISISLNGDRRSGTIQDLYSVDIKRAKTVFDKGVK</sequence>
<dbReference type="InterPro" id="IPR022073">
    <property type="entry name" value="T4BSS_DotH_IcmK"/>
</dbReference>
<evidence type="ECO:0000313" key="3">
    <source>
        <dbReference type="Proteomes" id="UP000006426"/>
    </source>
</evidence>
<protein>
    <submittedName>
        <fullName evidence="2">IcmK</fullName>
    </submittedName>
</protein>
<reference evidence="2 3" key="1">
    <citation type="journal article" date="2011" name="PLoS Pathog.">
        <title>Dynamic evolution of pathogenicity revealed by sequencing and comparative genomics of 19 Pseudomonas syringae isolates.</title>
        <authorList>
            <person name="Baltrus D.A."/>
            <person name="Nishimura M.T."/>
            <person name="Romanchuk A."/>
            <person name="Chang J.H."/>
            <person name="Mukhtar M.S."/>
            <person name="Cherkis K."/>
            <person name="Roach J."/>
            <person name="Grant S.R."/>
            <person name="Jones C.D."/>
            <person name="Dangl J.L."/>
        </authorList>
    </citation>
    <scope>NUCLEOTIDE SEQUENCE [LARGE SCALE GENOMIC DNA]</scope>
    <source>
        <strain evidence="2 3">M301315</strain>
    </source>
</reference>
<dbReference type="Pfam" id="PF12293">
    <property type="entry name" value="T4BSS_DotH_IcmK"/>
    <property type="match status" value="1"/>
</dbReference>
<proteinExistence type="predicted"/>
<evidence type="ECO:0000256" key="1">
    <source>
        <dbReference type="SAM" id="SignalP"/>
    </source>
</evidence>
<feature type="chain" id="PRO_5042254661" evidence="1">
    <location>
        <begin position="22"/>
        <end position="352"/>
    </location>
</feature>
<feature type="signal peptide" evidence="1">
    <location>
        <begin position="1"/>
        <end position="21"/>
    </location>
</feature>
<dbReference type="AlphaFoldDB" id="A0AAD0M6W4"/>
<gene>
    <name evidence="2" type="ORF">PLA107_030220</name>
</gene>
<organism evidence="2 3">
    <name type="scientific">Pseudomonas amygdali pv. lachrymans str. M301315</name>
    <dbReference type="NCBI Taxonomy" id="629260"/>
    <lineage>
        <taxon>Bacteria</taxon>
        <taxon>Pseudomonadati</taxon>
        <taxon>Pseudomonadota</taxon>
        <taxon>Gammaproteobacteria</taxon>
        <taxon>Pseudomonadales</taxon>
        <taxon>Pseudomonadaceae</taxon>
        <taxon>Pseudomonas</taxon>
        <taxon>Pseudomonas amygdali</taxon>
    </lineage>
</organism>
<evidence type="ECO:0000313" key="2">
    <source>
        <dbReference type="EMBL" id="AXH59505.1"/>
    </source>
</evidence>
<dbReference type="EMBL" id="CP031226">
    <property type="protein sequence ID" value="AXH59505.1"/>
    <property type="molecule type" value="Genomic_DNA"/>
</dbReference>
<keyword evidence="2" id="KW-0614">Plasmid</keyword>
<accession>A0AAD0M6W4</accession>
<name>A0AAD0M6W4_PSEAV</name>
<keyword evidence="1" id="KW-0732">Signal</keyword>
<dbReference type="Proteomes" id="UP000006426">
    <property type="component" value="Plasmid pmppla107"/>
</dbReference>
<dbReference type="GeneID" id="39474137"/>